<dbReference type="Proteomes" id="UP000054821">
    <property type="component" value="Unassembled WGS sequence"/>
</dbReference>
<reference evidence="1 2" key="1">
    <citation type="journal article" date="2016" name="Genome Announc.">
        <title>Draft Whole-Genome Sequence of Trichoderma gamsii T6085, a Promising Biocontrol Agent of Fusarium Head Blight on Wheat.</title>
        <authorList>
            <person name="Baroncelli R."/>
            <person name="Zapparata A."/>
            <person name="Piaggeschi G."/>
            <person name="Sarrocco S."/>
            <person name="Vannacci G."/>
        </authorList>
    </citation>
    <scope>NUCLEOTIDE SEQUENCE [LARGE SCALE GENOMIC DNA]</scope>
    <source>
        <strain evidence="1 2">T6085</strain>
    </source>
</reference>
<dbReference type="GeneID" id="29987103"/>
<protein>
    <submittedName>
        <fullName evidence="1">Uncharacterized protein</fullName>
    </submittedName>
</protein>
<dbReference type="AlphaFoldDB" id="A0A2P4ZKI3"/>
<comment type="caution">
    <text evidence="1">The sequence shown here is derived from an EMBL/GenBank/DDBJ whole genome shotgun (WGS) entry which is preliminary data.</text>
</comment>
<dbReference type="RefSeq" id="XP_018659721.1">
    <property type="nucleotide sequence ID" value="XM_018807020.1"/>
</dbReference>
<name>A0A2P4ZKI3_9HYPO</name>
<organism evidence="1 2">
    <name type="scientific">Trichoderma gamsii</name>
    <dbReference type="NCBI Taxonomy" id="398673"/>
    <lineage>
        <taxon>Eukaryota</taxon>
        <taxon>Fungi</taxon>
        <taxon>Dikarya</taxon>
        <taxon>Ascomycota</taxon>
        <taxon>Pezizomycotina</taxon>
        <taxon>Sordariomycetes</taxon>
        <taxon>Hypocreomycetidae</taxon>
        <taxon>Hypocreales</taxon>
        <taxon>Hypocreaceae</taxon>
        <taxon>Trichoderma</taxon>
    </lineage>
</organism>
<evidence type="ECO:0000313" key="2">
    <source>
        <dbReference type="Proteomes" id="UP000054821"/>
    </source>
</evidence>
<sequence>MAVSSSSTHLDVLAGGDILSLSSCKNRVPSSTAVTLPRRSKTRRYNLGVESSLNLVSMQCLSKCQINHAYKPASASIRMRDGVTNRSITFDAICEAKMPSVTYDSTHRSMVGRYDAYRQLAKVR</sequence>
<evidence type="ECO:0000313" key="1">
    <source>
        <dbReference type="EMBL" id="PON24784.1"/>
    </source>
</evidence>
<dbReference type="EMBL" id="JPDN02000021">
    <property type="protein sequence ID" value="PON24784.1"/>
    <property type="molecule type" value="Genomic_DNA"/>
</dbReference>
<keyword evidence="2" id="KW-1185">Reference proteome</keyword>
<accession>A0A2P4ZKI3</accession>
<proteinExistence type="predicted"/>
<gene>
    <name evidence="1" type="ORF">TGAM01_v206292</name>
</gene>